<evidence type="ECO:0000256" key="1">
    <source>
        <dbReference type="SAM" id="MobiDB-lite"/>
    </source>
</evidence>
<evidence type="ECO:0000313" key="3">
    <source>
        <dbReference type="Proteomes" id="UP000762676"/>
    </source>
</evidence>
<feature type="compositionally biased region" description="Low complexity" evidence="1">
    <location>
        <begin position="28"/>
        <end position="66"/>
    </location>
</feature>
<keyword evidence="3" id="KW-1185">Reference proteome</keyword>
<sequence length="132" mass="13819">MFNLSLSQTVEIPLSDILAVQTPSRDGATTTSSSTTTTTPTTKATASTSLSQASKSAATSSSSCSSTGGGEDNNNQSVVVHYAGRRKDTRNLTWEKLLLSGDSGLCSELNTVCNCNLAGECHWAMLCESFID</sequence>
<feature type="region of interest" description="Disordered" evidence="1">
    <location>
        <begin position="23"/>
        <end position="82"/>
    </location>
</feature>
<protein>
    <submittedName>
        <fullName evidence="2">Uncharacterized protein</fullName>
    </submittedName>
</protein>
<dbReference type="EMBL" id="BMAT01011025">
    <property type="protein sequence ID" value="GFR65284.1"/>
    <property type="molecule type" value="Genomic_DNA"/>
</dbReference>
<reference evidence="2 3" key="1">
    <citation type="journal article" date="2021" name="Elife">
        <title>Chloroplast acquisition without the gene transfer in kleptoplastic sea slugs, Plakobranchus ocellatus.</title>
        <authorList>
            <person name="Maeda T."/>
            <person name="Takahashi S."/>
            <person name="Yoshida T."/>
            <person name="Shimamura S."/>
            <person name="Takaki Y."/>
            <person name="Nagai Y."/>
            <person name="Toyoda A."/>
            <person name="Suzuki Y."/>
            <person name="Arimoto A."/>
            <person name="Ishii H."/>
            <person name="Satoh N."/>
            <person name="Nishiyama T."/>
            <person name="Hasebe M."/>
            <person name="Maruyama T."/>
            <person name="Minagawa J."/>
            <person name="Obokata J."/>
            <person name="Shigenobu S."/>
        </authorList>
    </citation>
    <scope>NUCLEOTIDE SEQUENCE [LARGE SCALE GENOMIC DNA]</scope>
</reference>
<proteinExistence type="predicted"/>
<accession>A0AAV4EX26</accession>
<evidence type="ECO:0000313" key="2">
    <source>
        <dbReference type="EMBL" id="GFR65284.1"/>
    </source>
</evidence>
<name>A0AAV4EX26_9GAST</name>
<comment type="caution">
    <text evidence="2">The sequence shown here is derived from an EMBL/GenBank/DDBJ whole genome shotgun (WGS) entry which is preliminary data.</text>
</comment>
<organism evidence="2 3">
    <name type="scientific">Elysia marginata</name>
    <dbReference type="NCBI Taxonomy" id="1093978"/>
    <lineage>
        <taxon>Eukaryota</taxon>
        <taxon>Metazoa</taxon>
        <taxon>Spiralia</taxon>
        <taxon>Lophotrochozoa</taxon>
        <taxon>Mollusca</taxon>
        <taxon>Gastropoda</taxon>
        <taxon>Heterobranchia</taxon>
        <taxon>Euthyneura</taxon>
        <taxon>Panpulmonata</taxon>
        <taxon>Sacoglossa</taxon>
        <taxon>Placobranchoidea</taxon>
        <taxon>Plakobranchidae</taxon>
        <taxon>Elysia</taxon>
    </lineage>
</organism>
<gene>
    <name evidence="2" type="ORF">ElyMa_005528200</name>
</gene>
<dbReference type="Proteomes" id="UP000762676">
    <property type="component" value="Unassembled WGS sequence"/>
</dbReference>
<dbReference type="AlphaFoldDB" id="A0AAV4EX26"/>